<accession>A0A8H7T832</accession>
<proteinExistence type="predicted"/>
<name>A0A8H7T832_9HELO</name>
<organism evidence="1 2">
    <name type="scientific">Cadophora malorum</name>
    <dbReference type="NCBI Taxonomy" id="108018"/>
    <lineage>
        <taxon>Eukaryota</taxon>
        <taxon>Fungi</taxon>
        <taxon>Dikarya</taxon>
        <taxon>Ascomycota</taxon>
        <taxon>Pezizomycotina</taxon>
        <taxon>Leotiomycetes</taxon>
        <taxon>Helotiales</taxon>
        <taxon>Ploettnerulaceae</taxon>
        <taxon>Cadophora</taxon>
    </lineage>
</organism>
<comment type="caution">
    <text evidence="1">The sequence shown here is derived from an EMBL/GenBank/DDBJ whole genome shotgun (WGS) entry which is preliminary data.</text>
</comment>
<evidence type="ECO:0000313" key="1">
    <source>
        <dbReference type="EMBL" id="KAG4416779.1"/>
    </source>
</evidence>
<sequence length="163" mass="18334">MTSPVAQESENTILDRHTIFWDVQHNRPVQPGNITVNPHTGNTEPMSSQGCTIGPPAIEFFVHNITLPPLELSPTPFRGLRTEIISTLDEVLASLGKHIADGEYQVMSLNASRYSVVLVLRSMREHRELDSLFMVMKTTLASRLAERSREIARDMERPKNEGL</sequence>
<gene>
    <name evidence="1" type="ORF">IFR04_010108</name>
</gene>
<evidence type="ECO:0000313" key="2">
    <source>
        <dbReference type="Proteomes" id="UP000664132"/>
    </source>
</evidence>
<reference evidence="1" key="1">
    <citation type="submission" date="2021-02" db="EMBL/GenBank/DDBJ databases">
        <title>Genome sequence Cadophora malorum strain M34.</title>
        <authorList>
            <person name="Stefanovic E."/>
            <person name="Vu D."/>
            <person name="Scully C."/>
            <person name="Dijksterhuis J."/>
            <person name="Roader J."/>
            <person name="Houbraken J."/>
        </authorList>
    </citation>
    <scope>NUCLEOTIDE SEQUENCE</scope>
    <source>
        <strain evidence="1">M34</strain>
    </source>
</reference>
<dbReference type="EMBL" id="JAFJYH010000175">
    <property type="protein sequence ID" value="KAG4416779.1"/>
    <property type="molecule type" value="Genomic_DNA"/>
</dbReference>
<dbReference type="Proteomes" id="UP000664132">
    <property type="component" value="Unassembled WGS sequence"/>
</dbReference>
<dbReference type="OrthoDB" id="3518210at2759"/>
<protein>
    <submittedName>
        <fullName evidence="1">Uncharacterized protein</fullName>
    </submittedName>
</protein>
<dbReference type="AlphaFoldDB" id="A0A8H7T832"/>
<keyword evidence="2" id="KW-1185">Reference proteome</keyword>